<reference evidence="1 2" key="1">
    <citation type="journal article" date="1992" name="Lakartidningen">
        <title>[Penicillin V and not amoxicillin is the first choice preparation in acute otitis].</title>
        <authorList>
            <person name="Kamme C."/>
            <person name="Lundgren K."/>
            <person name="Prellner K."/>
        </authorList>
    </citation>
    <scope>NUCLEOTIDE SEQUENCE [LARGE SCALE GENOMIC DNA]</scope>
    <source>
        <strain evidence="1 2">513A</strain>
    </source>
</reference>
<evidence type="ECO:0008006" key="3">
    <source>
        <dbReference type="Google" id="ProtNLM"/>
    </source>
</evidence>
<dbReference type="EMBL" id="SAXU01000001">
    <property type="protein sequence ID" value="TXJ20969.1"/>
    <property type="molecule type" value="Genomic_DNA"/>
</dbReference>
<sequence length="359" mass="42712">MDKKLDKFLSEYSNIEFSKVNKNIFEISGFPHYETVFNNVLAFFLDSSESHNFKNIVYKSLLELLKSKSDKIDLYDEETWEVNREESTDNGKLIDILIKSENYIIGIETKINASLTNDIDDYYNHIEKIKENGQKPIFVILSKKSIDENRKNIFNITHKELKSILEKNINLNDNNKYAYLLKDFLENMNNFYGGSTMNKEFIELLKDEEKAEKIKDIYFNVYEVRKELERNARELKNELNANPKIFKSSRIIKPNWTINICIELSKYFYNECEFVIEIYIGVNDSYEVFIYFRKNSKVLKFDEKLDKFMKDITANFYKNFELSKGEYDELMANLNKEKLFELVKCIEENCSKLKSKNNI</sequence>
<gene>
    <name evidence="1" type="ORF">EPJ79_07515</name>
</gene>
<proteinExistence type="predicted"/>
<dbReference type="InterPro" id="IPR029470">
    <property type="entry name" value="PDDEXK_4"/>
</dbReference>
<accession>A0A5C8D688</accession>
<dbReference type="Pfam" id="PF14281">
    <property type="entry name" value="PDDEXK_4"/>
    <property type="match status" value="1"/>
</dbReference>
<name>A0A5C8D688_9SPIR</name>
<organism evidence="1 2">
    <name type="scientific">Brachyspira aalborgi</name>
    <dbReference type="NCBI Taxonomy" id="29522"/>
    <lineage>
        <taxon>Bacteria</taxon>
        <taxon>Pseudomonadati</taxon>
        <taxon>Spirochaetota</taxon>
        <taxon>Spirochaetia</taxon>
        <taxon>Brachyspirales</taxon>
        <taxon>Brachyspiraceae</taxon>
        <taxon>Brachyspira</taxon>
    </lineage>
</organism>
<comment type="caution">
    <text evidence="1">The sequence shown here is derived from an EMBL/GenBank/DDBJ whole genome shotgun (WGS) entry which is preliminary data.</text>
</comment>
<protein>
    <recommendedName>
        <fullName evidence="3">PD-(D/E)XK nuclease family protein</fullName>
    </recommendedName>
</protein>
<dbReference type="Proteomes" id="UP000324638">
    <property type="component" value="Unassembled WGS sequence"/>
</dbReference>
<evidence type="ECO:0000313" key="1">
    <source>
        <dbReference type="EMBL" id="TXJ20969.1"/>
    </source>
</evidence>
<evidence type="ECO:0000313" key="2">
    <source>
        <dbReference type="Proteomes" id="UP000324638"/>
    </source>
</evidence>
<dbReference type="RefSeq" id="WP_147739022.1">
    <property type="nucleotide sequence ID" value="NZ_SAXU01000001.1"/>
</dbReference>
<dbReference type="AlphaFoldDB" id="A0A5C8D688"/>